<dbReference type="Proteomes" id="UP001597128">
    <property type="component" value="Unassembled WGS sequence"/>
</dbReference>
<keyword evidence="1" id="KW-0812">Transmembrane</keyword>
<feature type="transmembrane region" description="Helical" evidence="1">
    <location>
        <begin position="169"/>
        <end position="186"/>
    </location>
</feature>
<dbReference type="EMBL" id="JBHTKB010000001">
    <property type="protein sequence ID" value="MFD0912696.1"/>
    <property type="molecule type" value="Genomic_DNA"/>
</dbReference>
<feature type="domain" description="Acyltransferase 3" evidence="2">
    <location>
        <begin position="5"/>
        <end position="304"/>
    </location>
</feature>
<reference evidence="4" key="1">
    <citation type="journal article" date="2019" name="Int. J. Syst. Evol. Microbiol.">
        <title>The Global Catalogue of Microorganisms (GCM) 10K type strain sequencing project: providing services to taxonomists for standard genome sequencing and annotation.</title>
        <authorList>
            <consortium name="The Broad Institute Genomics Platform"/>
            <consortium name="The Broad Institute Genome Sequencing Center for Infectious Disease"/>
            <person name="Wu L."/>
            <person name="Ma J."/>
        </authorList>
    </citation>
    <scope>NUCLEOTIDE SEQUENCE [LARGE SCALE GENOMIC DNA]</scope>
    <source>
        <strain evidence="4">CCUG 58412</strain>
    </source>
</reference>
<sequence>MRDDRIDILRFIGLSMIILAHVDPPGLLFQLRNFDVPLMVLVSAMSFSLSYKADEPYPAYVWKRIKRLVFPVWCFLTVYFLAIAAFNPGSDELDSTTVITSYGLLEGIGYVWIIRVFLLVALISPLLFRWHQNTISNSRHFTLLALSFLIYEALRYCSLPYIQPGAGELVSAVLLYLIAYGLIFAIGLRISRLSSRQLYTLALLSLGICLLAGGWLFLLHGEFTPTQSLKYPPSVYYFSYAVFVSVLLWTYSAYIDRYIERLKLKPLVLFIARNSIWVYLWHIPVIKTVNTHYLVKYLIAFSVAVTITYAQVKLVGHGLNHVKSDACRKNIKMIFTG</sequence>
<feature type="transmembrane region" description="Helical" evidence="1">
    <location>
        <begin position="65"/>
        <end position="87"/>
    </location>
</feature>
<feature type="transmembrane region" description="Helical" evidence="1">
    <location>
        <begin position="292"/>
        <end position="310"/>
    </location>
</feature>
<protein>
    <submittedName>
        <fullName evidence="3">Acyltransferase</fullName>
        <ecNumber evidence="3">2.3.1.-</ecNumber>
    </submittedName>
</protein>
<feature type="transmembrane region" description="Helical" evidence="1">
    <location>
        <begin position="267"/>
        <end position="286"/>
    </location>
</feature>
<feature type="transmembrane region" description="Helical" evidence="1">
    <location>
        <begin position="107"/>
        <end position="128"/>
    </location>
</feature>
<proteinExistence type="predicted"/>
<comment type="caution">
    <text evidence="3">The sequence shown here is derived from an EMBL/GenBank/DDBJ whole genome shotgun (WGS) entry which is preliminary data.</text>
</comment>
<evidence type="ECO:0000259" key="2">
    <source>
        <dbReference type="Pfam" id="PF01757"/>
    </source>
</evidence>
<keyword evidence="3" id="KW-0808">Transferase</keyword>
<accession>A0ABW3F2N4</accession>
<feature type="transmembrane region" description="Helical" evidence="1">
    <location>
        <begin position="237"/>
        <end position="255"/>
    </location>
</feature>
<keyword evidence="1" id="KW-1133">Transmembrane helix</keyword>
<feature type="transmembrane region" description="Helical" evidence="1">
    <location>
        <begin position="140"/>
        <end position="163"/>
    </location>
</feature>
<organism evidence="3 4">
    <name type="scientific">Methylophilus luteus</name>
    <dbReference type="NCBI Taxonomy" id="640108"/>
    <lineage>
        <taxon>Bacteria</taxon>
        <taxon>Pseudomonadati</taxon>
        <taxon>Pseudomonadota</taxon>
        <taxon>Betaproteobacteria</taxon>
        <taxon>Nitrosomonadales</taxon>
        <taxon>Methylophilaceae</taxon>
        <taxon>Methylophilus</taxon>
    </lineage>
</organism>
<feature type="transmembrane region" description="Helical" evidence="1">
    <location>
        <begin position="198"/>
        <end position="217"/>
    </location>
</feature>
<evidence type="ECO:0000313" key="3">
    <source>
        <dbReference type="EMBL" id="MFD0912696.1"/>
    </source>
</evidence>
<keyword evidence="4" id="KW-1185">Reference proteome</keyword>
<gene>
    <name evidence="3" type="ORF">ACFQ1Z_03970</name>
</gene>
<keyword evidence="1" id="KW-0472">Membrane</keyword>
<dbReference type="GO" id="GO:0016746">
    <property type="term" value="F:acyltransferase activity"/>
    <property type="evidence" value="ECO:0007669"/>
    <property type="project" value="UniProtKB-KW"/>
</dbReference>
<dbReference type="RefSeq" id="WP_379055849.1">
    <property type="nucleotide sequence ID" value="NZ_JBHTKB010000001.1"/>
</dbReference>
<name>A0ABW3F2N4_9PROT</name>
<dbReference type="Pfam" id="PF01757">
    <property type="entry name" value="Acyl_transf_3"/>
    <property type="match status" value="1"/>
</dbReference>
<evidence type="ECO:0000313" key="4">
    <source>
        <dbReference type="Proteomes" id="UP001597128"/>
    </source>
</evidence>
<evidence type="ECO:0000256" key="1">
    <source>
        <dbReference type="SAM" id="Phobius"/>
    </source>
</evidence>
<dbReference type="EC" id="2.3.1.-" evidence="3"/>
<dbReference type="InterPro" id="IPR002656">
    <property type="entry name" value="Acyl_transf_3_dom"/>
</dbReference>
<keyword evidence="3" id="KW-0012">Acyltransferase</keyword>